<evidence type="ECO:0000259" key="2">
    <source>
        <dbReference type="PROSITE" id="PS50097"/>
    </source>
</evidence>
<feature type="region of interest" description="Disordered" evidence="1">
    <location>
        <begin position="52"/>
        <end position="110"/>
    </location>
</feature>
<dbReference type="SMART" id="SM00225">
    <property type="entry name" value="BTB"/>
    <property type="match status" value="1"/>
</dbReference>
<dbReference type="Gene3D" id="3.30.710.10">
    <property type="entry name" value="Potassium Channel Kv1.1, Chain A"/>
    <property type="match status" value="1"/>
</dbReference>
<dbReference type="EMBL" id="GBRD01011840">
    <property type="protein sequence ID" value="JAG53984.1"/>
    <property type="molecule type" value="Transcribed_RNA"/>
</dbReference>
<dbReference type="CDD" id="cd18186">
    <property type="entry name" value="BTB_POZ_ZBTB_KLHL-like"/>
    <property type="match status" value="1"/>
</dbReference>
<evidence type="ECO:0000313" key="3">
    <source>
        <dbReference type="EMBL" id="JAG53982.1"/>
    </source>
</evidence>
<dbReference type="PROSITE" id="PS50097">
    <property type="entry name" value="BTB"/>
    <property type="match status" value="1"/>
</dbReference>
<reference evidence="3" key="1">
    <citation type="submission" date="2014-09" db="EMBL/GenBank/DDBJ databases">
        <authorList>
            <person name="Magalhaes I.L.F."/>
            <person name="Oliveira U."/>
            <person name="Santos F.R."/>
            <person name="Vidigal T.H.D.A."/>
            <person name="Brescovit A.D."/>
            <person name="Santos A.J."/>
        </authorList>
    </citation>
    <scope>NUCLEOTIDE SEQUENCE</scope>
</reference>
<dbReference type="SUPFAM" id="SSF54695">
    <property type="entry name" value="POZ domain"/>
    <property type="match status" value="1"/>
</dbReference>
<dbReference type="Pfam" id="PF00651">
    <property type="entry name" value="BTB"/>
    <property type="match status" value="1"/>
</dbReference>
<evidence type="ECO:0000256" key="1">
    <source>
        <dbReference type="SAM" id="MobiDB-lite"/>
    </source>
</evidence>
<dbReference type="AlphaFoldDB" id="A0A0K8SKX6"/>
<protein>
    <recommendedName>
        <fullName evidence="2">BTB domain-containing protein</fullName>
    </recommendedName>
</protein>
<accession>A0A0K8SKX6</accession>
<dbReference type="PANTHER" id="PTHR24413">
    <property type="entry name" value="SPECKLE-TYPE POZ PROTEIN"/>
    <property type="match status" value="1"/>
</dbReference>
<dbReference type="InterPro" id="IPR000210">
    <property type="entry name" value="BTB/POZ_dom"/>
</dbReference>
<dbReference type="InterPro" id="IPR011333">
    <property type="entry name" value="SKP1/BTB/POZ_sf"/>
</dbReference>
<dbReference type="EMBL" id="GBRD01011842">
    <property type="protein sequence ID" value="JAG53982.1"/>
    <property type="molecule type" value="Transcribed_RNA"/>
</dbReference>
<name>A0A0K8SKX6_LYGHE</name>
<proteinExistence type="predicted"/>
<organism evidence="3">
    <name type="scientific">Lygus hesperus</name>
    <name type="common">Western plant bug</name>
    <dbReference type="NCBI Taxonomy" id="30085"/>
    <lineage>
        <taxon>Eukaryota</taxon>
        <taxon>Metazoa</taxon>
        <taxon>Ecdysozoa</taxon>
        <taxon>Arthropoda</taxon>
        <taxon>Hexapoda</taxon>
        <taxon>Insecta</taxon>
        <taxon>Pterygota</taxon>
        <taxon>Neoptera</taxon>
        <taxon>Paraneoptera</taxon>
        <taxon>Hemiptera</taxon>
        <taxon>Heteroptera</taxon>
        <taxon>Panheteroptera</taxon>
        <taxon>Cimicomorpha</taxon>
        <taxon>Miridae</taxon>
        <taxon>Mirini</taxon>
        <taxon>Lygus</taxon>
    </lineage>
</organism>
<feature type="domain" description="BTB" evidence="2">
    <location>
        <begin position="124"/>
        <end position="180"/>
    </location>
</feature>
<sequence>MSLPQAGYHNKVIKSALHLLSVPDTRRSVVLTGNSSDVFLILCGLKSEKSRVAEESSTSVPDAANQPDLDPSEDLKSANGEFQDNGSRNEPELEENLAGAESESPSHPQQCSHIAQLFGQHLFSDFTLKLTDGDFPVHRSVLYMSSAYFRQIFSDSKTSAVLDMSSYNPSAYRGLLQYFYGVPLTQMTCEDMFDLYILATSYKEDWIAADVLSKLKADITADNVLLLHDKARAANATELLEECQKFTLSQEFKESLWGRLSQNTDSLMEALRSLCPSLL</sequence>